<evidence type="ECO:0000256" key="3">
    <source>
        <dbReference type="ARBA" id="ARBA00022728"/>
    </source>
</evidence>
<dbReference type="STRING" id="5888.A0DW21"/>
<dbReference type="SUPFAM" id="SSF46689">
    <property type="entry name" value="Homeodomain-like"/>
    <property type="match status" value="1"/>
</dbReference>
<keyword evidence="8" id="KW-0175">Coiled coil</keyword>
<feature type="domain" description="HTH myb-type" evidence="11">
    <location>
        <begin position="1"/>
        <end position="57"/>
    </location>
</feature>
<dbReference type="InterPro" id="IPR017930">
    <property type="entry name" value="Myb_dom"/>
</dbReference>
<protein>
    <submittedName>
        <fullName evidence="12">Uncharacterized protein</fullName>
    </submittedName>
</protein>
<dbReference type="InterPro" id="IPR021786">
    <property type="entry name" value="Cdc5p/Cef1_C"/>
</dbReference>
<feature type="domain" description="Myb-like" evidence="10">
    <location>
        <begin position="2"/>
        <end position="53"/>
    </location>
</feature>
<dbReference type="PANTHER" id="PTHR45885">
    <property type="entry name" value="CELL DIVISION CYCLE 5-LIKE PROTEIN"/>
    <property type="match status" value="1"/>
</dbReference>
<evidence type="ECO:0000259" key="10">
    <source>
        <dbReference type="PROSITE" id="PS50090"/>
    </source>
</evidence>
<proteinExistence type="inferred from homology"/>
<dbReference type="InterPro" id="IPR047242">
    <property type="entry name" value="CDC5L/Cef1"/>
</dbReference>
<dbReference type="InterPro" id="IPR009057">
    <property type="entry name" value="Homeodomain-like_sf"/>
</dbReference>
<keyword evidence="7" id="KW-0539">Nucleus</keyword>
<dbReference type="PANTHER" id="PTHR45885:SF1">
    <property type="entry name" value="CELL DIVISION CYCLE 5-LIKE PROTEIN"/>
    <property type="match status" value="1"/>
</dbReference>
<evidence type="ECO:0000256" key="1">
    <source>
        <dbReference type="ARBA" id="ARBA00010506"/>
    </source>
</evidence>
<dbReference type="FunFam" id="1.10.10.60:FF:000021">
    <property type="entry name" value="CDC5 cell division cycle 5-like"/>
    <property type="match status" value="1"/>
</dbReference>
<name>A0DW21_PARTE</name>
<dbReference type="AlphaFoldDB" id="A0DW21"/>
<dbReference type="RefSeq" id="XP_001454635.1">
    <property type="nucleotide sequence ID" value="XM_001454598.1"/>
</dbReference>
<sequence length="750" mass="88999">MRYIIKGGVWKNSEDEILKAAVMKYGLNQWSRISSLLVRKSAKQCKQRWYEWLDPSIKKTEWTREEQEKVLHLAKIFPSQWRTIAPIVDRTPMQCVEQYEKLLDLAQGKDLNDPNDPRRLRPGEIDPNPETKAARPDPIDMDEDEKEMLAEARVRLANTKGKKAKRKARGKLIEEARRLALLQKKRELKAAGIQYINHRIEKHHIKLQDRKYKGINYNRELAFERTVPDFVHETTGEEPEPDKKISNVSLQALEGQRRDEEEEIRRKIDQRRIKKLKERELDQAVSFQNKYQVKFTPQTKLQLPQPQLKDQDLELLGKINAVNEISEHTTSATRALVGNYSTRDQSQSNMRTPRAPNTVLREAQNIIALQHTETPLVGGMNNPIDITKKYWKLNSKSIGLAQLKETPRRQVESSNDAFGINIEEYERAWEEPSQSVAYVNAEQERQQQLKNEQKLKEMIKQKLKSLPKPKNEFTIEIPNVDNEEQKEMEIVRYQCYSYREMDAEDKLKILRQKKLIDQQKKFRQKTQAHQKNLPTPKELPSGQIYEQTQDQFRNEIEDILNYTVIQLIKEDIYDNSNGLGDISVAKELLQDERLKLLGDQNLDNIDQIWNRVRQQLYFDYEENKFINIEKLDEEVRMAIFTEYFRRTRVQYEKLNKKQQFFANRIAKLMKGYEMRNTQLEKEIQQLNDKIGEIETNKEVVDDERHIYRDRVQEFVKYHDMLSVKSNELQDKYQYLTKQLQELEQEQEILA</sequence>
<keyword evidence="13" id="KW-1185">Reference proteome</keyword>
<accession>A0DW21</accession>
<dbReference type="OMA" id="IWNRVRQ"/>
<evidence type="ECO:0000256" key="6">
    <source>
        <dbReference type="ARBA" id="ARBA00023187"/>
    </source>
</evidence>
<dbReference type="GO" id="GO:0000974">
    <property type="term" value="C:Prp19 complex"/>
    <property type="evidence" value="ECO:0000318"/>
    <property type="project" value="GO_Central"/>
</dbReference>
<feature type="domain" description="Myb-like" evidence="10">
    <location>
        <begin position="54"/>
        <end position="103"/>
    </location>
</feature>
<comment type="similarity">
    <text evidence="1">Belongs to the CEF1 family.</text>
</comment>
<feature type="coiled-coil region" evidence="8">
    <location>
        <begin position="662"/>
        <end position="745"/>
    </location>
</feature>
<dbReference type="PROSITE" id="PS51294">
    <property type="entry name" value="HTH_MYB"/>
    <property type="match status" value="2"/>
</dbReference>
<dbReference type="SMART" id="SM00717">
    <property type="entry name" value="SANT"/>
    <property type="match status" value="2"/>
</dbReference>
<evidence type="ECO:0000313" key="12">
    <source>
        <dbReference type="EMBL" id="CAK87238.1"/>
    </source>
</evidence>
<evidence type="ECO:0000256" key="9">
    <source>
        <dbReference type="SAM" id="MobiDB-lite"/>
    </source>
</evidence>
<dbReference type="GO" id="GO:0003677">
    <property type="term" value="F:DNA binding"/>
    <property type="evidence" value="ECO:0007669"/>
    <property type="project" value="UniProtKB-KW"/>
</dbReference>
<dbReference type="KEGG" id="ptm:GSPATT00020891001"/>
<evidence type="ECO:0000256" key="5">
    <source>
        <dbReference type="ARBA" id="ARBA00023125"/>
    </source>
</evidence>
<gene>
    <name evidence="12" type="ORF">GSPATT00020891001</name>
</gene>
<feature type="domain" description="HTH myb-type" evidence="11">
    <location>
        <begin position="58"/>
        <end position="107"/>
    </location>
</feature>
<dbReference type="FunCoup" id="A0DW21">
    <property type="interactions" value="882"/>
</dbReference>
<dbReference type="GeneID" id="5040420"/>
<evidence type="ECO:0000256" key="8">
    <source>
        <dbReference type="SAM" id="Coils"/>
    </source>
</evidence>
<organism evidence="12 13">
    <name type="scientific">Paramecium tetraurelia</name>
    <dbReference type="NCBI Taxonomy" id="5888"/>
    <lineage>
        <taxon>Eukaryota</taxon>
        <taxon>Sar</taxon>
        <taxon>Alveolata</taxon>
        <taxon>Ciliophora</taxon>
        <taxon>Intramacronucleata</taxon>
        <taxon>Oligohymenophorea</taxon>
        <taxon>Peniculida</taxon>
        <taxon>Parameciidae</taxon>
        <taxon>Paramecium</taxon>
    </lineage>
</organism>
<dbReference type="CDD" id="cd00167">
    <property type="entry name" value="SANT"/>
    <property type="match status" value="1"/>
</dbReference>
<keyword evidence="3" id="KW-0747">Spliceosome</keyword>
<evidence type="ECO:0000313" key="13">
    <source>
        <dbReference type="Proteomes" id="UP000000600"/>
    </source>
</evidence>
<keyword evidence="6" id="KW-0508">mRNA splicing</keyword>
<dbReference type="PROSITE" id="PS50090">
    <property type="entry name" value="MYB_LIKE"/>
    <property type="match status" value="2"/>
</dbReference>
<dbReference type="InParanoid" id="A0DW21"/>
<reference evidence="12 13" key="1">
    <citation type="journal article" date="2006" name="Nature">
        <title>Global trends of whole-genome duplications revealed by the ciliate Paramecium tetraurelia.</title>
        <authorList>
            <consortium name="Genoscope"/>
            <person name="Aury J.-M."/>
            <person name="Jaillon O."/>
            <person name="Duret L."/>
            <person name="Noel B."/>
            <person name="Jubin C."/>
            <person name="Porcel B.M."/>
            <person name="Segurens B."/>
            <person name="Daubin V."/>
            <person name="Anthouard V."/>
            <person name="Aiach N."/>
            <person name="Arnaiz O."/>
            <person name="Billaut A."/>
            <person name="Beisson J."/>
            <person name="Blanc I."/>
            <person name="Bouhouche K."/>
            <person name="Camara F."/>
            <person name="Duharcourt S."/>
            <person name="Guigo R."/>
            <person name="Gogendeau D."/>
            <person name="Katinka M."/>
            <person name="Keller A.-M."/>
            <person name="Kissmehl R."/>
            <person name="Klotz C."/>
            <person name="Koll F."/>
            <person name="Le Moue A."/>
            <person name="Lepere C."/>
            <person name="Malinsky S."/>
            <person name="Nowacki M."/>
            <person name="Nowak J.K."/>
            <person name="Plattner H."/>
            <person name="Poulain J."/>
            <person name="Ruiz F."/>
            <person name="Serrano V."/>
            <person name="Zagulski M."/>
            <person name="Dessen P."/>
            <person name="Betermier M."/>
            <person name="Weissenbach J."/>
            <person name="Scarpelli C."/>
            <person name="Schachter V."/>
            <person name="Sperling L."/>
            <person name="Meyer E."/>
            <person name="Cohen J."/>
            <person name="Wincker P."/>
        </authorList>
    </citation>
    <scope>NUCLEOTIDE SEQUENCE [LARGE SCALE GENOMIC DNA]</scope>
    <source>
        <strain evidence="12 13">Stock d4-2</strain>
    </source>
</reference>
<dbReference type="EMBL" id="CT868607">
    <property type="protein sequence ID" value="CAK87238.1"/>
    <property type="molecule type" value="Genomic_DNA"/>
</dbReference>
<dbReference type="InterPro" id="IPR047240">
    <property type="entry name" value="SANT_CDC5L_II"/>
</dbReference>
<dbReference type="Gene3D" id="1.10.10.60">
    <property type="entry name" value="Homeodomain-like"/>
    <property type="match status" value="2"/>
</dbReference>
<dbReference type="HOGENOM" id="CLU_009082_0_0_1"/>
<dbReference type="Pfam" id="PF00249">
    <property type="entry name" value="Myb_DNA-binding"/>
    <property type="match status" value="2"/>
</dbReference>
<keyword evidence="2" id="KW-0507">mRNA processing</keyword>
<keyword evidence="5" id="KW-0238">DNA-binding</keyword>
<dbReference type="OrthoDB" id="1410009at2759"/>
<evidence type="ECO:0000256" key="4">
    <source>
        <dbReference type="ARBA" id="ARBA00022737"/>
    </source>
</evidence>
<dbReference type="eggNOG" id="KOG0050">
    <property type="taxonomic scope" value="Eukaryota"/>
</dbReference>
<feature type="region of interest" description="Disordered" evidence="9">
    <location>
        <begin position="107"/>
        <end position="140"/>
    </location>
</feature>
<keyword evidence="4" id="KW-0677">Repeat</keyword>
<dbReference type="InterPro" id="IPR001005">
    <property type="entry name" value="SANT/Myb"/>
</dbReference>
<dbReference type="Pfam" id="PF11831">
    <property type="entry name" value="Myb_Cef"/>
    <property type="match status" value="1"/>
</dbReference>
<evidence type="ECO:0000256" key="2">
    <source>
        <dbReference type="ARBA" id="ARBA00022664"/>
    </source>
</evidence>
<dbReference type="GO" id="GO:0000398">
    <property type="term" value="P:mRNA splicing, via spliceosome"/>
    <property type="evidence" value="ECO:0000318"/>
    <property type="project" value="GO_Central"/>
</dbReference>
<dbReference type="Proteomes" id="UP000000600">
    <property type="component" value="Unassembled WGS sequence"/>
</dbReference>
<dbReference type="GO" id="GO:0005681">
    <property type="term" value="C:spliceosomal complex"/>
    <property type="evidence" value="ECO:0000318"/>
    <property type="project" value="GO_Central"/>
</dbReference>
<evidence type="ECO:0000259" key="11">
    <source>
        <dbReference type="PROSITE" id="PS51294"/>
    </source>
</evidence>
<feature type="compositionally biased region" description="Basic and acidic residues" evidence="9">
    <location>
        <begin position="110"/>
        <end position="124"/>
    </location>
</feature>
<evidence type="ECO:0000256" key="7">
    <source>
        <dbReference type="ARBA" id="ARBA00023242"/>
    </source>
</evidence>
<dbReference type="CDD" id="cd11659">
    <property type="entry name" value="SANT_CDC5_II"/>
    <property type="match status" value="1"/>
</dbReference>